<dbReference type="RefSeq" id="WP_038436167.1">
    <property type="nucleotide sequence ID" value="NZ_CP006873.1"/>
</dbReference>
<gene>
    <name evidence="12" type="primary">trpE</name>
    <name evidence="12" type="ORF">FNIIJ_170</name>
</gene>
<evidence type="ECO:0000256" key="9">
    <source>
        <dbReference type="SAM" id="Coils"/>
    </source>
</evidence>
<evidence type="ECO:0000256" key="6">
    <source>
        <dbReference type="ARBA" id="ARBA00023239"/>
    </source>
</evidence>
<dbReference type="OrthoDB" id="9803598at2"/>
<comment type="catalytic activity">
    <reaction evidence="8">
        <text>chorismate + L-glutamine = anthranilate + pyruvate + L-glutamate + H(+)</text>
        <dbReference type="Rhea" id="RHEA:21732"/>
        <dbReference type="ChEBI" id="CHEBI:15361"/>
        <dbReference type="ChEBI" id="CHEBI:15378"/>
        <dbReference type="ChEBI" id="CHEBI:16567"/>
        <dbReference type="ChEBI" id="CHEBI:29748"/>
        <dbReference type="ChEBI" id="CHEBI:29985"/>
        <dbReference type="ChEBI" id="CHEBI:58359"/>
        <dbReference type="EC" id="4.1.3.27"/>
    </reaction>
</comment>
<accession>A0A068DWQ1</accession>
<organism evidence="12 13">
    <name type="scientific">Candidatus Walczuchella monophlebidarum</name>
    <dbReference type="NCBI Taxonomy" id="1415657"/>
    <lineage>
        <taxon>Bacteria</taxon>
        <taxon>Pseudomonadati</taxon>
        <taxon>Bacteroidota</taxon>
        <taxon>Flavobacteriia</taxon>
        <taxon>Flavobacteriales</taxon>
        <taxon>Candidatus Walczuchella</taxon>
    </lineage>
</organism>
<feature type="coiled-coil region" evidence="9">
    <location>
        <begin position="442"/>
        <end position="469"/>
    </location>
</feature>
<comment type="subunit">
    <text evidence="2">Heterotetramer consisting of two non-identical subunits: a beta subunit (TrpG) and a large alpha subunit (TrpE).</text>
</comment>
<name>A0A068DWQ1_9FLAO</name>
<keyword evidence="9" id="KW-0175">Coiled coil</keyword>
<reference evidence="12 13" key="1">
    <citation type="journal article" date="2014" name="Genome Biol. Evol.">
        <title>Genome sequence of "Candidatus Walczuchella monophlebidarum" the flavobacterial endosymbiont of Llaveia axin axin (Hemiptera: Coccoidea: Monophlebidae).</title>
        <authorList>
            <person name="Rosas-Perez T."/>
            <person name="Rosenblueth M."/>
            <person name="Rincon-Rosales R."/>
            <person name="Mora J."/>
            <person name="Martinez-Romero E."/>
        </authorList>
    </citation>
    <scope>NUCLEOTIDE SEQUENCE [LARGE SCALE GENOMIC DNA]</scope>
    <source>
        <strain evidence="12">FNIIJ</strain>
    </source>
</reference>
<dbReference type="InterPro" id="IPR015890">
    <property type="entry name" value="Chorismate_C"/>
</dbReference>
<evidence type="ECO:0000259" key="11">
    <source>
        <dbReference type="Pfam" id="PF04715"/>
    </source>
</evidence>
<comment type="function">
    <text evidence="7">Part of a heterotetrameric complex that catalyzes the two-step biosynthesis of anthranilate, an intermediate in the biosynthesis of L-tryptophan. In the first step, the glutamine-binding beta subunit (TrpG) of anthranilate synthase (AS) provides the glutamine amidotransferase activity which generates ammonia as a substrate that, along with chorismate, is used in the second step, catalyzed by the large alpha subunit of AS (TrpE) to produce anthranilate. In the absence of TrpG, TrpE can synthesize anthranilate directly from chorismate and high concentrations of ammonia.</text>
</comment>
<feature type="domain" description="Chorismate-utilising enzyme C-terminal" evidence="10">
    <location>
        <begin position="206"/>
        <end position="455"/>
    </location>
</feature>
<keyword evidence="5" id="KW-0460">Magnesium</keyword>
<keyword evidence="6" id="KW-0456">Lyase</keyword>
<dbReference type="SUPFAM" id="SSF56322">
    <property type="entry name" value="ADC synthase"/>
    <property type="match status" value="1"/>
</dbReference>
<dbReference type="Pfam" id="PF00425">
    <property type="entry name" value="Chorismate_bind"/>
    <property type="match status" value="1"/>
</dbReference>
<dbReference type="PRINTS" id="PR00095">
    <property type="entry name" value="ANTSNTHASEI"/>
</dbReference>
<dbReference type="Gene3D" id="3.60.120.10">
    <property type="entry name" value="Anthranilate synthase"/>
    <property type="match status" value="1"/>
</dbReference>
<dbReference type="GO" id="GO:0004049">
    <property type="term" value="F:anthranilate synthase activity"/>
    <property type="evidence" value="ECO:0007669"/>
    <property type="project" value="UniProtKB-EC"/>
</dbReference>
<dbReference type="STRING" id="1415657.FNIIJ_170"/>
<evidence type="ECO:0000256" key="5">
    <source>
        <dbReference type="ARBA" id="ARBA00022842"/>
    </source>
</evidence>
<protein>
    <recommendedName>
        <fullName evidence="3">Anthranilate synthase component 1</fullName>
    </recommendedName>
</protein>
<dbReference type="GO" id="GO:0000162">
    <property type="term" value="P:L-tryptophan biosynthetic process"/>
    <property type="evidence" value="ECO:0007669"/>
    <property type="project" value="TreeGrafter"/>
</dbReference>
<keyword evidence="13" id="KW-1185">Reference proteome</keyword>
<dbReference type="HOGENOM" id="CLU_006493_9_4_10"/>
<evidence type="ECO:0000313" key="12">
    <source>
        <dbReference type="EMBL" id="AID37448.1"/>
    </source>
</evidence>
<dbReference type="KEGG" id="elv:FNIIJ_170"/>
<comment type="cofactor">
    <cofactor evidence="1">
        <name>Mg(2+)</name>
        <dbReference type="ChEBI" id="CHEBI:18420"/>
    </cofactor>
</comment>
<evidence type="ECO:0000256" key="8">
    <source>
        <dbReference type="ARBA" id="ARBA00047683"/>
    </source>
</evidence>
<evidence type="ECO:0000313" key="13">
    <source>
        <dbReference type="Proteomes" id="UP000027148"/>
    </source>
</evidence>
<dbReference type="InterPro" id="IPR019999">
    <property type="entry name" value="Anth_synth_I-like"/>
</dbReference>
<dbReference type="EMBL" id="CP006873">
    <property type="protein sequence ID" value="AID37448.1"/>
    <property type="molecule type" value="Genomic_DNA"/>
</dbReference>
<dbReference type="InterPro" id="IPR005801">
    <property type="entry name" value="ADC_synthase"/>
</dbReference>
<proteinExistence type="predicted"/>
<dbReference type="PANTHER" id="PTHR11236:SF48">
    <property type="entry name" value="ISOCHORISMATE SYNTHASE MENF"/>
    <property type="match status" value="1"/>
</dbReference>
<dbReference type="GO" id="GO:0046872">
    <property type="term" value="F:metal ion binding"/>
    <property type="evidence" value="ECO:0007669"/>
    <property type="project" value="UniProtKB-KW"/>
</dbReference>
<evidence type="ECO:0000256" key="3">
    <source>
        <dbReference type="ARBA" id="ARBA00020653"/>
    </source>
</evidence>
<dbReference type="PANTHER" id="PTHR11236">
    <property type="entry name" value="AMINOBENZOATE/ANTHRANILATE SYNTHASE"/>
    <property type="match status" value="1"/>
</dbReference>
<evidence type="ECO:0000259" key="10">
    <source>
        <dbReference type="Pfam" id="PF00425"/>
    </source>
</evidence>
<dbReference type="Pfam" id="PF04715">
    <property type="entry name" value="Anth_synt_I_N"/>
    <property type="match status" value="1"/>
</dbReference>
<evidence type="ECO:0000256" key="2">
    <source>
        <dbReference type="ARBA" id="ARBA00011575"/>
    </source>
</evidence>
<evidence type="ECO:0000256" key="1">
    <source>
        <dbReference type="ARBA" id="ARBA00001946"/>
    </source>
</evidence>
<dbReference type="Proteomes" id="UP000027148">
    <property type="component" value="Chromosome"/>
</dbReference>
<dbReference type="AlphaFoldDB" id="A0A068DWQ1"/>
<evidence type="ECO:0000256" key="4">
    <source>
        <dbReference type="ARBA" id="ARBA00022723"/>
    </source>
</evidence>
<keyword evidence="4" id="KW-0479">Metal-binding</keyword>
<feature type="domain" description="Anthranilate synthase component I N-terminal" evidence="11">
    <location>
        <begin position="16"/>
        <end position="161"/>
    </location>
</feature>
<evidence type="ECO:0000256" key="7">
    <source>
        <dbReference type="ARBA" id="ARBA00025634"/>
    </source>
</evidence>
<sequence length="469" mass="53694">MFSFKFKSFKKKIRADITTPIKLYMQLRDHFTKTLLLECADSPQKQISIICLQSVAEIIVCDRYIYKRYPDYTSDQIKLKNRLSLSLNASPFLAPFFSQFIVEPSFSPYSGLYGYITYDSIPFFENIIFTSPSFEEDQVPKIRLGFFKNLIVFDHFHNKLIVIEHRFFEKEDSQMETILNIIHQSRFRNFPFNRIGNSVSNMTDYQYRDLVSKGIKACVLGQVFQIVLSRQYSQKFKGDEFNVYRTLRSINPSPYLFYFDYGNYKIFGSSPESQIVISNNTASIYPIAGTMHRSGDYTTDKNAAEILAKSPKENSEHVMLVDLARNDLSKTSEEVKVNRYKEIQYFSHVMHLISQVSGKLKSGISSIKVFGESFPSGTLSGAPKYKAMELIDHFENQSRGIYGGAIGFFGLNGEVNTAIIIRSFLSKNNMLFLQAGAGIIADSKEENELQEVNNKLEALKQAILCAENI</sequence>
<dbReference type="InterPro" id="IPR006805">
    <property type="entry name" value="Anth_synth_I_N"/>
</dbReference>